<dbReference type="PANTHER" id="PTHR15000">
    <property type="entry name" value="ERYTHROID DIFFERENTIATION-RELATED FACTOR 1"/>
    <property type="match status" value="1"/>
</dbReference>
<dbReference type="Proteomes" id="UP000481153">
    <property type="component" value="Unassembled WGS sequence"/>
</dbReference>
<dbReference type="GO" id="GO:0045893">
    <property type="term" value="P:positive regulation of DNA-templated transcription"/>
    <property type="evidence" value="ECO:0007669"/>
    <property type="project" value="TreeGrafter"/>
</dbReference>
<evidence type="ECO:0000313" key="4">
    <source>
        <dbReference type="Proteomes" id="UP000481153"/>
    </source>
</evidence>
<feature type="domain" description="EDRF1 N-terminal" evidence="2">
    <location>
        <begin position="218"/>
        <end position="475"/>
    </location>
</feature>
<gene>
    <name evidence="3" type="ORF">Ae201684_005492</name>
</gene>
<name>A0A6G0XF48_9STRA</name>
<feature type="region of interest" description="Disordered" evidence="1">
    <location>
        <begin position="140"/>
        <end position="160"/>
    </location>
</feature>
<dbReference type="Pfam" id="PF23788">
    <property type="entry name" value="EDRF1_N"/>
    <property type="match status" value="1"/>
</dbReference>
<reference evidence="3 4" key="1">
    <citation type="submission" date="2019-07" db="EMBL/GenBank/DDBJ databases">
        <title>Genomics analysis of Aphanomyces spp. identifies a new class of oomycete effector associated with host adaptation.</title>
        <authorList>
            <person name="Gaulin E."/>
        </authorList>
    </citation>
    <scope>NUCLEOTIDE SEQUENCE [LARGE SCALE GENOMIC DNA]</scope>
    <source>
        <strain evidence="3 4">ATCC 201684</strain>
    </source>
</reference>
<keyword evidence="4" id="KW-1185">Reference proteome</keyword>
<evidence type="ECO:0000313" key="3">
    <source>
        <dbReference type="EMBL" id="KAF0738883.1"/>
    </source>
</evidence>
<comment type="caution">
    <text evidence="3">The sequence shown here is derived from an EMBL/GenBank/DDBJ whole genome shotgun (WGS) entry which is preliminary data.</text>
</comment>
<dbReference type="AlphaFoldDB" id="A0A6G0XF48"/>
<dbReference type="InterPro" id="IPR056582">
    <property type="entry name" value="EDRF1_N"/>
</dbReference>
<evidence type="ECO:0000256" key="1">
    <source>
        <dbReference type="SAM" id="MobiDB-lite"/>
    </source>
</evidence>
<protein>
    <recommendedName>
        <fullName evidence="2">EDRF1 N-terminal domain-containing protein</fullName>
    </recommendedName>
</protein>
<organism evidence="3 4">
    <name type="scientific">Aphanomyces euteiches</name>
    <dbReference type="NCBI Taxonomy" id="100861"/>
    <lineage>
        <taxon>Eukaryota</taxon>
        <taxon>Sar</taxon>
        <taxon>Stramenopiles</taxon>
        <taxon>Oomycota</taxon>
        <taxon>Saprolegniomycetes</taxon>
        <taxon>Saprolegniales</taxon>
        <taxon>Verrucalvaceae</taxon>
        <taxon>Aphanomyces</taxon>
    </lineage>
</organism>
<evidence type="ECO:0000259" key="2">
    <source>
        <dbReference type="Pfam" id="PF23788"/>
    </source>
</evidence>
<dbReference type="VEuPathDB" id="FungiDB:AeMF1_003238"/>
<proteinExistence type="predicted"/>
<sequence>MRHHGQMTTKKFPAVATLNLCDAGVIVPKEIPLSNDPAYSPRTSTIVERRRLSEPNTFVREVIAFQPTSNTARRPPGLALHDHCDSSVDIVSSTETMKHVFSMPYTSSPRSVAIHRVGRKLVVGTRVESESQRISRRYKKNQLPKQRHVASDMPVQPSPTCGGNPFFDKDWDYDEEDISEEAGHRLVTDPETGEIFLVCDDNIAAPTLEDKAQANVQHDLHDRFLHDALSRASFPLELTITETTHPSLLHPSSFQQLVRWQFNSIELLMGSNTVIFKHNTTDELTSVRLHDDQSKLTSLVCLDTWLDNVMNNLQQTAFCFHRDGHVQGYQMVRTEDLPFMQEPAIFDVHTVFDNAQSILSFLQHHCVDEAQTYWLTKSPQGSLHLFQLPSKISTTADHTVGMLCYELANSIAVTPSEIRRVRRLYSKCIQLVDAKARPDVIARACLSLGNTFIQPHVRAPGYASGLLRGDADASLRTKAMLDELSAALDACETFAKQDQGKPKIASLFEIAQRYIPKTTTSRAAEFMATPPPLLDDEAQEKEDFEQALIVFAEGTTWADDDESTMTHLLDGVRACYYVLAQKALDEVDLGTALSYAHSLLNVLSSYQFPQVNLLVAKIHLRLAATTSNIEMNRTGYTTATRTKPHVKAFENDATIPAWVQMSRNTAEQWISDCEQHLTIAVSSAMHMGSSKAHLNLPLLSVSRDQVHQAFRQLLRDAYVSQTRYFVTTGRHTKGARHAEQGLVLFSSLEDAAAGIEMRVLLGEIALRHASQSSGYHKAIGAFTQALSDLTRQEHETMENEWAQALHIHVLLLLRFAHAQHALHLQEGLSKNTTSSVDDQGEWTAAHSAVRDELQQCLTYSQQALELNSTSSKILWRVADANYLLASLYASHVGSLVDRRENQNVALMELCISHYDKALKYLPLTFDSCVHHLLLRLDMVKFLLTVGTKIESKLEMPPTVPAQWLALRCLVDCAPLYTLREEPGKKEDNERIKMLRLGLFRLVEQQAHGCMKQLIKMKHPHADAIKRCYLAWIQDAPTLSPHEVLARAAQSLEAFFV</sequence>
<accession>A0A6G0XF48</accession>
<dbReference type="EMBL" id="VJMJ01000070">
    <property type="protein sequence ID" value="KAF0738883.1"/>
    <property type="molecule type" value="Genomic_DNA"/>
</dbReference>
<dbReference type="PANTHER" id="PTHR15000:SF1">
    <property type="entry name" value="ERYTHROID DIFFERENTIATION-RELATED FACTOR 1"/>
    <property type="match status" value="1"/>
</dbReference>